<dbReference type="EMBL" id="SBKP01000004">
    <property type="protein sequence ID" value="RXR29459.1"/>
    <property type="molecule type" value="Genomic_DNA"/>
</dbReference>
<organism evidence="2 3">
    <name type="scientific">Sphingobium fluviale</name>
    <dbReference type="NCBI Taxonomy" id="2506423"/>
    <lineage>
        <taxon>Bacteria</taxon>
        <taxon>Pseudomonadati</taxon>
        <taxon>Pseudomonadota</taxon>
        <taxon>Alphaproteobacteria</taxon>
        <taxon>Sphingomonadales</taxon>
        <taxon>Sphingomonadaceae</taxon>
        <taxon>Sphingobium</taxon>
    </lineage>
</organism>
<dbReference type="InterPro" id="IPR009875">
    <property type="entry name" value="PilZ_domain"/>
</dbReference>
<comment type="caution">
    <text evidence="2">The sequence shown here is derived from an EMBL/GenBank/DDBJ whole genome shotgun (WGS) entry which is preliminary data.</text>
</comment>
<dbReference type="AlphaFoldDB" id="A0A4Q1KJT2"/>
<reference evidence="3" key="1">
    <citation type="submission" date="2019-01" db="EMBL/GenBank/DDBJ databases">
        <title>Cytophagaceae bacterium strain CAR-16.</title>
        <authorList>
            <person name="Chen W.-M."/>
        </authorList>
    </citation>
    <scope>NUCLEOTIDE SEQUENCE [LARGE SCALE GENOMIC DNA]</scope>
    <source>
        <strain evidence="3">CHR27</strain>
    </source>
</reference>
<feature type="domain" description="PilZ" evidence="1">
    <location>
        <begin position="55"/>
        <end position="140"/>
    </location>
</feature>
<evidence type="ECO:0000259" key="1">
    <source>
        <dbReference type="Pfam" id="PF07238"/>
    </source>
</evidence>
<dbReference type="Proteomes" id="UP000290958">
    <property type="component" value="Unassembled WGS sequence"/>
</dbReference>
<protein>
    <recommendedName>
        <fullName evidence="1">PilZ domain-containing protein</fullName>
    </recommendedName>
</protein>
<keyword evidence="3" id="KW-1185">Reference proteome</keyword>
<evidence type="ECO:0000313" key="2">
    <source>
        <dbReference type="EMBL" id="RXR29459.1"/>
    </source>
</evidence>
<name>A0A4Q1KJT2_9SPHN</name>
<evidence type="ECO:0000313" key="3">
    <source>
        <dbReference type="Proteomes" id="UP000290958"/>
    </source>
</evidence>
<dbReference type="OrthoDB" id="7510540at2"/>
<dbReference type="SUPFAM" id="SSF141371">
    <property type="entry name" value="PilZ domain-like"/>
    <property type="match status" value="1"/>
</dbReference>
<sequence length="162" mass="18797">MRSRKVTMPRALALSSRMPRVPPARTEILWADTERNADMKLNPLSYFRKEKRDFTRVAQRFGCQIDGSLMMIDRMMGYEGRVINFSAGGAMFRPKLVYLMDRRDIPVALTVGGEEMFGRIMRTTPDGFGIRFDEPLEEEQLLAMLSNDRTRKESDDIEFFVD</sequence>
<dbReference type="Pfam" id="PF07238">
    <property type="entry name" value="PilZ"/>
    <property type="match status" value="1"/>
</dbReference>
<accession>A0A4Q1KJT2</accession>
<gene>
    <name evidence="2" type="ORF">EQG66_05765</name>
</gene>
<dbReference type="GO" id="GO:0035438">
    <property type="term" value="F:cyclic-di-GMP binding"/>
    <property type="evidence" value="ECO:0007669"/>
    <property type="project" value="InterPro"/>
</dbReference>
<proteinExistence type="predicted"/>